<sequence length="424" mass="47067">MAKRYQPLLPSSRSSSGTEQTGTSSSSQQLKRRRSGVAVACNACRRKKIRCDGMRPTCLACRGVAARCTYRDDYLMTPESQRLLVEVMRLLNALPEKETLHILHSLRSETDAAVIYSTLRDGVPTTQRPSELRNAVAIMDNSFQTLELESQNPNAYPFLPPIIPQTLSKDAYHQLTTLSRQSAASASPQPLFWDTDPTASPISLCDSRLFQINISHWTKVPISNEAAARAISLYLETDHPLLGYFDPNLFVSDLVNLKHDYCSPMLINALLYWACQMYSAVDPSIDVHAIAFCTEAESIWKTEREHDAIPNLAAALFLSLGYLGQGRDHAVLSYISQATRMAVRLGLFGVEDDSEAKLKVDEMTAEAASAYLHAAWGSFNWIRYVPLSSSLLGEAKMVHDYSLKDILSSPVRVVLCRSSIISQG</sequence>
<name>A0A8G0L3J9_9HYPO</name>
<protein>
    <submittedName>
        <fullName evidence="4">Zn(2)-C6 fungal-type domain-containing protein</fullName>
    </submittedName>
</protein>
<feature type="region of interest" description="Disordered" evidence="2">
    <location>
        <begin position="1"/>
        <end position="31"/>
    </location>
</feature>
<dbReference type="PROSITE" id="PS00463">
    <property type="entry name" value="ZN2_CY6_FUNGAL_1"/>
    <property type="match status" value="1"/>
</dbReference>
<keyword evidence="5" id="KW-1185">Reference proteome</keyword>
<evidence type="ECO:0000313" key="5">
    <source>
        <dbReference type="Proteomes" id="UP000826661"/>
    </source>
</evidence>
<dbReference type="Gene3D" id="4.10.240.10">
    <property type="entry name" value="Zn(2)-C6 fungal-type DNA-binding domain"/>
    <property type="match status" value="1"/>
</dbReference>
<evidence type="ECO:0000256" key="2">
    <source>
        <dbReference type="SAM" id="MobiDB-lite"/>
    </source>
</evidence>
<dbReference type="AlphaFoldDB" id="A0A8G0L3J9"/>
<dbReference type="GO" id="GO:0008270">
    <property type="term" value="F:zinc ion binding"/>
    <property type="evidence" value="ECO:0007669"/>
    <property type="project" value="InterPro"/>
</dbReference>
<organism evidence="4 5">
    <name type="scientific">Trichoderma simmonsii</name>
    <dbReference type="NCBI Taxonomy" id="1491479"/>
    <lineage>
        <taxon>Eukaryota</taxon>
        <taxon>Fungi</taxon>
        <taxon>Dikarya</taxon>
        <taxon>Ascomycota</taxon>
        <taxon>Pezizomycotina</taxon>
        <taxon>Sordariomycetes</taxon>
        <taxon>Hypocreomycetidae</taxon>
        <taxon>Hypocreales</taxon>
        <taxon>Hypocreaceae</taxon>
        <taxon>Trichoderma</taxon>
    </lineage>
</organism>
<dbReference type="CDD" id="cd12148">
    <property type="entry name" value="fungal_TF_MHR"/>
    <property type="match status" value="1"/>
</dbReference>
<evidence type="ECO:0000256" key="1">
    <source>
        <dbReference type="ARBA" id="ARBA00023242"/>
    </source>
</evidence>
<dbReference type="Proteomes" id="UP000826661">
    <property type="component" value="Chromosome I"/>
</dbReference>
<evidence type="ECO:0000313" key="4">
    <source>
        <dbReference type="EMBL" id="QYS95153.1"/>
    </source>
</evidence>
<dbReference type="InterPro" id="IPR001138">
    <property type="entry name" value="Zn2Cys6_DnaBD"/>
</dbReference>
<dbReference type="GO" id="GO:0000981">
    <property type="term" value="F:DNA-binding transcription factor activity, RNA polymerase II-specific"/>
    <property type="evidence" value="ECO:0007669"/>
    <property type="project" value="InterPro"/>
</dbReference>
<feature type="domain" description="Zn(2)-C6 fungal-type" evidence="3">
    <location>
        <begin position="40"/>
        <end position="70"/>
    </location>
</feature>
<dbReference type="InterPro" id="IPR036864">
    <property type="entry name" value="Zn2-C6_fun-type_DNA-bd_sf"/>
</dbReference>
<dbReference type="SMART" id="SM00066">
    <property type="entry name" value="GAL4"/>
    <property type="match status" value="1"/>
</dbReference>
<gene>
    <name evidence="4" type="ORF">H0G86_002463</name>
</gene>
<dbReference type="CDD" id="cd00067">
    <property type="entry name" value="GAL4"/>
    <property type="match status" value="1"/>
</dbReference>
<dbReference type="SUPFAM" id="SSF57701">
    <property type="entry name" value="Zn2/Cys6 DNA-binding domain"/>
    <property type="match status" value="1"/>
</dbReference>
<dbReference type="EMBL" id="CP075864">
    <property type="protein sequence ID" value="QYS95153.1"/>
    <property type="molecule type" value="Genomic_DNA"/>
</dbReference>
<dbReference type="InterPro" id="IPR053187">
    <property type="entry name" value="Notoamide_regulator"/>
</dbReference>
<feature type="compositionally biased region" description="Low complexity" evidence="2">
    <location>
        <begin position="11"/>
        <end position="29"/>
    </location>
</feature>
<reference evidence="4 5" key="1">
    <citation type="journal article" date="2021" name="BMC Genomics">
        <title>Telomere-to-telomere genome assembly of asparaginase-producing Trichoderma simmonsii.</title>
        <authorList>
            <person name="Chung D."/>
            <person name="Kwon Y.M."/>
            <person name="Yang Y."/>
        </authorList>
    </citation>
    <scope>NUCLEOTIDE SEQUENCE [LARGE SCALE GENOMIC DNA]</scope>
    <source>
        <strain evidence="4 5">GH-Sj1</strain>
    </source>
</reference>
<evidence type="ECO:0000259" key="3">
    <source>
        <dbReference type="PROSITE" id="PS50048"/>
    </source>
</evidence>
<dbReference type="PANTHER" id="PTHR47256">
    <property type="entry name" value="ZN(II)2CYS6 TRANSCRIPTION FACTOR (EUROFUNG)-RELATED"/>
    <property type="match status" value="1"/>
</dbReference>
<accession>A0A8G0L3J9</accession>
<dbReference type="PROSITE" id="PS50048">
    <property type="entry name" value="ZN2_CY6_FUNGAL_2"/>
    <property type="match status" value="1"/>
</dbReference>
<proteinExistence type="predicted"/>
<keyword evidence="1" id="KW-0539">Nucleus</keyword>
<dbReference type="PANTHER" id="PTHR47256:SF1">
    <property type="entry name" value="ZN(II)2CYS6 TRANSCRIPTION FACTOR (EUROFUNG)"/>
    <property type="match status" value="1"/>
</dbReference>
<dbReference type="Pfam" id="PF00172">
    <property type="entry name" value="Zn_clus"/>
    <property type="match status" value="1"/>
</dbReference>